<proteinExistence type="predicted"/>
<dbReference type="PROSITE" id="PS51352">
    <property type="entry name" value="THIOREDOXIN_2"/>
    <property type="match status" value="1"/>
</dbReference>
<dbReference type="Proteomes" id="UP000462014">
    <property type="component" value="Unassembled WGS sequence"/>
</dbReference>
<protein>
    <submittedName>
        <fullName evidence="6">Redoxin domain-containing protein</fullName>
    </submittedName>
</protein>
<accession>A0A7K1SXK0</accession>
<dbReference type="CDD" id="cd02966">
    <property type="entry name" value="TlpA_like_family"/>
    <property type="match status" value="1"/>
</dbReference>
<dbReference type="Gene3D" id="3.40.30.10">
    <property type="entry name" value="Glutaredoxin"/>
    <property type="match status" value="1"/>
</dbReference>
<gene>
    <name evidence="6" type="ORF">GO621_10510</name>
</gene>
<evidence type="ECO:0000256" key="2">
    <source>
        <dbReference type="ARBA" id="ARBA00022748"/>
    </source>
</evidence>
<keyword evidence="3" id="KW-1015">Disulfide bond</keyword>
<comment type="subcellular location">
    <subcellularLocation>
        <location evidence="1">Cell envelope</location>
    </subcellularLocation>
</comment>
<dbReference type="InterPro" id="IPR036249">
    <property type="entry name" value="Thioredoxin-like_sf"/>
</dbReference>
<dbReference type="InterPro" id="IPR013766">
    <property type="entry name" value="Thioredoxin_domain"/>
</dbReference>
<sequence>MKKLMVPALFAVAALTSCKDKNTFKIEGKIEHPAQQKVYLLEADSTNVRVIDSTQLSEQNEFVFKKSAPFANLYKIKNGDQEFDLIAENGNGISFKTDLADPAHNYTTSGSEDSEKIREYNRISNIYSAKNSKLANEYQEAAAAKGANQDSVLKKYLPQFEQNMASLSNEILKFVNENKNSLASFYAAMSLDQMKYEKELVAYADELKGKFPGNQAVMQFEKHMELVKPVSVGHQAPDFSIPGIDGKPVKLADYKGKYVMLDFWASWCAPCRKENPNVVKLYQQYHPKGLNIVGISLDEDKNAWQKAVNDDHLTWTHGGELKNFNGPTVASYQVQAIPSNFILDPSGKIIAKNITGNDLAVFFAKIFGR</sequence>
<keyword evidence="2" id="KW-0201">Cytochrome c-type biogenesis</keyword>
<evidence type="ECO:0000313" key="7">
    <source>
        <dbReference type="Proteomes" id="UP000462014"/>
    </source>
</evidence>
<keyword evidence="7" id="KW-1185">Reference proteome</keyword>
<feature type="domain" description="Thioredoxin" evidence="5">
    <location>
        <begin position="230"/>
        <end position="369"/>
    </location>
</feature>
<dbReference type="GO" id="GO:0017004">
    <property type="term" value="P:cytochrome complex assembly"/>
    <property type="evidence" value="ECO:0007669"/>
    <property type="project" value="UniProtKB-KW"/>
</dbReference>
<dbReference type="PANTHER" id="PTHR42852:SF6">
    <property type="entry name" value="THIOL:DISULFIDE INTERCHANGE PROTEIN DSBE"/>
    <property type="match status" value="1"/>
</dbReference>
<dbReference type="InterPro" id="IPR017937">
    <property type="entry name" value="Thioredoxin_CS"/>
</dbReference>
<dbReference type="InterPro" id="IPR025380">
    <property type="entry name" value="DUF4369"/>
</dbReference>
<evidence type="ECO:0000256" key="4">
    <source>
        <dbReference type="ARBA" id="ARBA00023284"/>
    </source>
</evidence>
<dbReference type="GO" id="GO:0016209">
    <property type="term" value="F:antioxidant activity"/>
    <property type="evidence" value="ECO:0007669"/>
    <property type="project" value="InterPro"/>
</dbReference>
<comment type="caution">
    <text evidence="6">The sequence shown here is derived from an EMBL/GenBank/DDBJ whole genome shotgun (WGS) entry which is preliminary data.</text>
</comment>
<dbReference type="InterPro" id="IPR050553">
    <property type="entry name" value="Thioredoxin_ResA/DsbE_sf"/>
</dbReference>
<dbReference type="PROSITE" id="PS00194">
    <property type="entry name" value="THIOREDOXIN_1"/>
    <property type="match status" value="1"/>
</dbReference>
<evidence type="ECO:0000256" key="1">
    <source>
        <dbReference type="ARBA" id="ARBA00004196"/>
    </source>
</evidence>
<evidence type="ECO:0000256" key="3">
    <source>
        <dbReference type="ARBA" id="ARBA00023157"/>
    </source>
</evidence>
<dbReference type="Pfam" id="PF00578">
    <property type="entry name" value="AhpC-TSA"/>
    <property type="match status" value="1"/>
</dbReference>
<dbReference type="RefSeq" id="WP_157566775.1">
    <property type="nucleotide sequence ID" value="NZ_WPIK01000008.1"/>
</dbReference>
<evidence type="ECO:0000313" key="6">
    <source>
        <dbReference type="EMBL" id="MVN21967.1"/>
    </source>
</evidence>
<dbReference type="EMBL" id="WPIK01000008">
    <property type="protein sequence ID" value="MVN21967.1"/>
    <property type="molecule type" value="Genomic_DNA"/>
</dbReference>
<dbReference type="AlphaFoldDB" id="A0A7K1SXK0"/>
<name>A0A7K1SXK0_9SPHI</name>
<dbReference type="Pfam" id="PF14289">
    <property type="entry name" value="DUF4369"/>
    <property type="match status" value="1"/>
</dbReference>
<dbReference type="GO" id="GO:0016491">
    <property type="term" value="F:oxidoreductase activity"/>
    <property type="evidence" value="ECO:0007669"/>
    <property type="project" value="InterPro"/>
</dbReference>
<dbReference type="SUPFAM" id="SSF52833">
    <property type="entry name" value="Thioredoxin-like"/>
    <property type="match status" value="1"/>
</dbReference>
<organism evidence="6 7">
    <name type="scientific">Mucilaginibacter arboris</name>
    <dbReference type="NCBI Taxonomy" id="2682090"/>
    <lineage>
        <taxon>Bacteria</taxon>
        <taxon>Pseudomonadati</taxon>
        <taxon>Bacteroidota</taxon>
        <taxon>Sphingobacteriia</taxon>
        <taxon>Sphingobacteriales</taxon>
        <taxon>Sphingobacteriaceae</taxon>
        <taxon>Mucilaginibacter</taxon>
    </lineage>
</organism>
<dbReference type="PANTHER" id="PTHR42852">
    <property type="entry name" value="THIOL:DISULFIDE INTERCHANGE PROTEIN DSBE"/>
    <property type="match status" value="1"/>
</dbReference>
<evidence type="ECO:0000259" key="5">
    <source>
        <dbReference type="PROSITE" id="PS51352"/>
    </source>
</evidence>
<dbReference type="PROSITE" id="PS51257">
    <property type="entry name" value="PROKAR_LIPOPROTEIN"/>
    <property type="match status" value="1"/>
</dbReference>
<dbReference type="GO" id="GO:0030313">
    <property type="term" value="C:cell envelope"/>
    <property type="evidence" value="ECO:0007669"/>
    <property type="project" value="UniProtKB-SubCell"/>
</dbReference>
<dbReference type="InterPro" id="IPR000866">
    <property type="entry name" value="AhpC/TSA"/>
</dbReference>
<keyword evidence="4" id="KW-0676">Redox-active center</keyword>
<reference evidence="6 7" key="1">
    <citation type="submission" date="2019-12" db="EMBL/GenBank/DDBJ databases">
        <title>Mucilaginibacter sp. HMF7410 genome sequencing and assembly.</title>
        <authorList>
            <person name="Kang H."/>
            <person name="Cha I."/>
            <person name="Kim H."/>
            <person name="Joh K."/>
        </authorList>
    </citation>
    <scope>NUCLEOTIDE SEQUENCE [LARGE SCALE GENOMIC DNA]</scope>
    <source>
        <strain evidence="6 7">HMF7410</strain>
    </source>
</reference>